<evidence type="ECO:0000256" key="2">
    <source>
        <dbReference type="ARBA" id="ARBA00022525"/>
    </source>
</evidence>
<dbReference type="InterPro" id="IPR011049">
    <property type="entry name" value="Serralysin-like_metalloprot_C"/>
</dbReference>
<dbReference type="InterPro" id="IPR012334">
    <property type="entry name" value="Pectin_lyas_fold"/>
</dbReference>
<evidence type="ECO:0000259" key="5">
    <source>
        <dbReference type="Pfam" id="PF17892"/>
    </source>
</evidence>
<accession>A0ABN2BQH3</accession>
<feature type="compositionally biased region" description="Basic and acidic residues" evidence="3">
    <location>
        <begin position="92"/>
        <end position="108"/>
    </location>
</feature>
<feature type="region of interest" description="Disordered" evidence="3">
    <location>
        <begin position="92"/>
        <end position="197"/>
    </location>
</feature>
<dbReference type="InterPro" id="IPR050557">
    <property type="entry name" value="RTX_toxin/Mannuronan_C5-epim"/>
</dbReference>
<dbReference type="Gene3D" id="2.150.10.10">
    <property type="entry name" value="Serralysin-like metalloprotease, C-terminal"/>
    <property type="match status" value="3"/>
</dbReference>
<evidence type="ECO:0000313" key="7">
    <source>
        <dbReference type="Proteomes" id="UP001500842"/>
    </source>
</evidence>
<dbReference type="InterPro" id="IPR041690">
    <property type="entry name" value="Cadherin_5"/>
</dbReference>
<gene>
    <name evidence="6" type="ORF">GCM10009788_53120</name>
</gene>
<organism evidence="6 7">
    <name type="scientific">Nocardioides humi</name>
    <dbReference type="NCBI Taxonomy" id="449461"/>
    <lineage>
        <taxon>Bacteria</taxon>
        <taxon>Bacillati</taxon>
        <taxon>Actinomycetota</taxon>
        <taxon>Actinomycetes</taxon>
        <taxon>Propionibacteriales</taxon>
        <taxon>Nocardioidaceae</taxon>
        <taxon>Nocardioides</taxon>
    </lineage>
</organism>
<dbReference type="InterPro" id="IPR001343">
    <property type="entry name" value="Hemolysn_Ca-bd"/>
</dbReference>
<reference evidence="6 7" key="1">
    <citation type="journal article" date="2019" name="Int. J. Syst. Evol. Microbiol.">
        <title>The Global Catalogue of Microorganisms (GCM) 10K type strain sequencing project: providing services to taxonomists for standard genome sequencing and annotation.</title>
        <authorList>
            <consortium name="The Broad Institute Genomics Platform"/>
            <consortium name="The Broad Institute Genome Sequencing Center for Infectious Disease"/>
            <person name="Wu L."/>
            <person name="Ma J."/>
        </authorList>
    </citation>
    <scope>NUCLEOTIDE SEQUENCE [LARGE SCALE GENOMIC DNA]</scope>
    <source>
        <strain evidence="6 7">JCM 14942</strain>
    </source>
</reference>
<dbReference type="Gene3D" id="2.60.40.3440">
    <property type="match status" value="6"/>
</dbReference>
<dbReference type="PANTHER" id="PTHR38340:SF1">
    <property type="entry name" value="S-LAYER PROTEIN"/>
    <property type="match status" value="1"/>
</dbReference>
<dbReference type="InterPro" id="IPR018511">
    <property type="entry name" value="Hemolysin-typ_Ca-bd_CS"/>
</dbReference>
<dbReference type="SUPFAM" id="SSF51120">
    <property type="entry name" value="beta-Roll"/>
    <property type="match status" value="1"/>
</dbReference>
<sequence length="1916" mass="186095">MVVLVLAATLPAAATAPVVPARNACTIVGTPGPDILVGTPGRDVICGLGGDDRIYGRGGDDVISGGPGNDVIDGGPGDDVIWGSGGDDVLRGGGGDDRLYGGRGDDVLRGGTGDDVLRGGPGDDRLYGGRGADILRGGRGNDRLDGGPGPDRLGCGPGADTVVTTQGDKTNGSCADRTDPQPPPRQPGAPVAVPDTVGTDEDTLLELPVSGPGSPAANDTDPDGDPLTVIAVVNPVGGTVEIVGTVIRFDPTPDLCGPGAGGFDYTVADGTGRTDVGRVTVDIACLPDDPTADDDTATVDEDAPATAIDVLANDADADGDPLVIGAVTQPAHGTVVVTGGGSGLTYEPDPDYCNTPPGTDPDTFTYTLTPGGATATVTVAVTCVDDAPVAVDDTATVTEDDPATAIDVLANDTDADGDPFTIGAVTQPAHGTVVITGGGTGLTYVPDPDYCNTPPGTDPDTFTYTLSPGGAEATVAVAVTCVDDAPVAVDDTATVTEDDPATAIDVLANDSDADGDPLVIGAVTQSAHGTVVITGGGTGLTYEPDPDYCNTPPGTDPDVFTYTLAGGPSATVAVAVTCVEDLSEAVDDHATTDEDTSVIIVVLANDVIGDTPPSVTAVTHPAHGTATTNGATVTYEPDADYCNTPPGTDPDSFTYTITGGSTATVTVAVTCVADDPVAVDDSATLTEDDDATAIDVLANDRDPDGVGLAITAATQPANGTVVITGGGTGLTYRPDADYCNDPPALPDTFDYTITGGSTATVSVAVTCVIDPAVAHADSASTIEDVAVTIDVLANDTLGDVSPVVTLLGQPAHGTTSMTGTQVRYVPDADYCNDPPGTTLDNFVYTITGGSSATVTVTVTCVNDAPVAADATFTGASGAVGNTVLVVDDATDAAPAVAGPHKTVTGDLLAGASDVETPGSLAVVAATTGTTQGGSVTLQEDGDFVYTPPAGCTVASDTFAYTVTDQDPAGALTGTGTVTVQISGCVWYVANDATGDDAGTSSEPFATLAQAAAASAAGQTIHVAGGDGTTTGYTTGITLKTGQRLVGAAADLVVGGSTLATGAPGARPVLTATMGDVVTLASGATVTGVRLDPSGASSAIAGGSGVSSGVLADVRIIDTGAAGTKPGINLASTTGTFTVTDLAVDNTAASGTTDGSVGVQLSSAGAVLFDPAGTIRLDVKGAKALAATGTALTGSVLDTVSVTGSASGGISLVNTTGAVTFTDLALQTTGGTAFALQGTGAVTVPSSGTATIAAANGPAVDIATAANPALSFDSVSSTNSTTRGIRLSGLGSGSFSGGSGSITGHAQGAFVVEGGSGAITYDGTIGDGPGRSLEVSGRTGGTVAITQPIADAAGAGGGLVVSGNSGGSTLLSGQGTTLSTGTADAVVFTANGTGAGHTLGLTGGGLVITTSIGRGIEANGGGTLAVTGAGNRITSGTGRALGVSATRIDAAGLVFERISAAGAPNGIVLAGTGDAGSLQVTGSGGTCAAGSTAGCSGGVITASAGGDDAGTAPVGTGIVLTDTKAPSLTRMWVHDATNYGIRGDRTRGLTLTHSVVDGTLGTTTATPYDDSAVLLTNLSGTASITDTAIAGGLEDSLRVSNTNTDLQRLTLTRVAFTRNGASPQNDAIALESSGTGSFPVTVASSSVQGAAGDVLQYSHTASGAGDLVLTGNTFANDHPAIATGGGGVTIYQDGAAGSTTMDITGNTFRGAVGAGVLVAKGQGAAHQTGSFGDNDLGAAGVPDSGSVSGSALKLQQLGGGSLAWTVTGNRIRGYNNYGIEVLAGGGGVTQSGSVSTVVTGNTITEPGNAPGTGALPKQGVHYNIGTFPGDSFDVCADVRGNVLDASGAVVYPANGLVTDVVLRQRQNTTIRVPGLVGTGTAAVQSWIAAQNPTGPPVVHASASGTGGGFVATGCPTP</sequence>
<evidence type="ECO:0000259" key="4">
    <source>
        <dbReference type="Pfam" id="PF17803"/>
    </source>
</evidence>
<comment type="caution">
    <text evidence="6">The sequence shown here is derived from an EMBL/GenBank/DDBJ whole genome shotgun (WGS) entry which is preliminary data.</text>
</comment>
<dbReference type="Gene3D" id="2.60.40.2810">
    <property type="match status" value="1"/>
</dbReference>
<dbReference type="SMART" id="SM00710">
    <property type="entry name" value="PbH1"/>
    <property type="match status" value="8"/>
</dbReference>
<feature type="compositionally biased region" description="Polar residues" evidence="3">
    <location>
        <begin position="162"/>
        <end position="173"/>
    </location>
</feature>
<dbReference type="Pfam" id="PF17803">
    <property type="entry name" value="Cadherin_4"/>
    <property type="match status" value="1"/>
</dbReference>
<dbReference type="PANTHER" id="PTHR38340">
    <property type="entry name" value="S-LAYER PROTEIN"/>
    <property type="match status" value="1"/>
</dbReference>
<dbReference type="Proteomes" id="UP001500842">
    <property type="component" value="Unassembled WGS sequence"/>
</dbReference>
<evidence type="ECO:0008006" key="8">
    <source>
        <dbReference type="Google" id="ProtNLM"/>
    </source>
</evidence>
<dbReference type="NCBIfam" id="NF012211">
    <property type="entry name" value="tand_rpt_95"/>
    <property type="match status" value="5"/>
</dbReference>
<evidence type="ECO:0000256" key="3">
    <source>
        <dbReference type="SAM" id="MobiDB-lite"/>
    </source>
</evidence>
<dbReference type="InterPro" id="IPR006626">
    <property type="entry name" value="PbH1"/>
</dbReference>
<dbReference type="Pfam" id="PF17892">
    <property type="entry name" value="Cadherin_5"/>
    <property type="match status" value="1"/>
</dbReference>
<dbReference type="InterPro" id="IPR011050">
    <property type="entry name" value="Pectin_lyase_fold/virulence"/>
</dbReference>
<comment type="subcellular location">
    <subcellularLocation>
        <location evidence="1">Secreted</location>
    </subcellularLocation>
</comment>
<protein>
    <recommendedName>
        <fullName evidence="8">Tandem-95 repeat protein</fullName>
    </recommendedName>
</protein>
<dbReference type="Pfam" id="PF17963">
    <property type="entry name" value="Big_9"/>
    <property type="match status" value="5"/>
</dbReference>
<dbReference type="InterPro" id="IPR040853">
    <property type="entry name" value="RapA2_cadherin-like"/>
</dbReference>
<dbReference type="Gene3D" id="2.160.20.10">
    <property type="entry name" value="Single-stranded right-handed beta-helix, Pectin lyase-like"/>
    <property type="match status" value="1"/>
</dbReference>
<keyword evidence="2" id="KW-0964">Secreted</keyword>
<dbReference type="PROSITE" id="PS00330">
    <property type="entry name" value="HEMOLYSIN_CALCIUM"/>
    <property type="match status" value="4"/>
</dbReference>
<name>A0ABN2BQH3_9ACTN</name>
<keyword evidence="7" id="KW-1185">Reference proteome</keyword>
<dbReference type="EMBL" id="BAAAOR010000040">
    <property type="protein sequence ID" value="GAA1544026.1"/>
    <property type="molecule type" value="Genomic_DNA"/>
</dbReference>
<feature type="domain" description="RapA2 cadherin-like" evidence="4">
    <location>
        <begin position="375"/>
        <end position="440"/>
    </location>
</feature>
<feature type="compositionally biased region" description="Basic and acidic residues" evidence="3">
    <location>
        <begin position="115"/>
        <end position="127"/>
    </location>
</feature>
<dbReference type="PRINTS" id="PR00313">
    <property type="entry name" value="CABNDNGRPT"/>
</dbReference>
<evidence type="ECO:0000256" key="1">
    <source>
        <dbReference type="ARBA" id="ARBA00004613"/>
    </source>
</evidence>
<dbReference type="SUPFAM" id="SSF51126">
    <property type="entry name" value="Pectin lyase-like"/>
    <property type="match status" value="1"/>
</dbReference>
<proteinExistence type="predicted"/>
<dbReference type="Pfam" id="PF00353">
    <property type="entry name" value="HemolysinCabind"/>
    <property type="match status" value="3"/>
</dbReference>
<evidence type="ECO:0000313" key="6">
    <source>
        <dbReference type="EMBL" id="GAA1544026.1"/>
    </source>
</evidence>
<feature type="domain" description="Cadherin-like" evidence="5">
    <location>
        <begin position="902"/>
        <end position="979"/>
    </location>
</feature>